<evidence type="ECO:0000256" key="1">
    <source>
        <dbReference type="ARBA" id="ARBA00004141"/>
    </source>
</evidence>
<keyword evidence="5 6" id="KW-0472">Membrane</keyword>
<feature type="transmembrane region" description="Helical" evidence="6">
    <location>
        <begin position="373"/>
        <end position="393"/>
    </location>
</feature>
<dbReference type="AlphaFoldDB" id="A0A5K4F1G7"/>
<evidence type="ECO:0000313" key="8">
    <source>
        <dbReference type="WBParaSite" id="Smp_244610.1"/>
    </source>
</evidence>
<evidence type="ECO:0000313" key="7">
    <source>
        <dbReference type="Proteomes" id="UP000008854"/>
    </source>
</evidence>
<dbReference type="STRING" id="6183.A0A5K4F1G7"/>
<dbReference type="InParanoid" id="A0A5K4F1G7"/>
<feature type="transmembrane region" description="Helical" evidence="6">
    <location>
        <begin position="335"/>
        <end position="353"/>
    </location>
</feature>
<feature type="transmembrane region" description="Helical" evidence="6">
    <location>
        <begin position="467"/>
        <end position="484"/>
    </location>
</feature>
<reference evidence="8" key="2">
    <citation type="submission" date="2019-11" db="UniProtKB">
        <authorList>
            <consortium name="WormBaseParasite"/>
        </authorList>
    </citation>
    <scope>IDENTIFICATION</scope>
    <source>
        <strain evidence="8">Puerto Rican</strain>
    </source>
</reference>
<evidence type="ECO:0000256" key="3">
    <source>
        <dbReference type="ARBA" id="ARBA00022692"/>
    </source>
</evidence>
<feature type="transmembrane region" description="Helical" evidence="6">
    <location>
        <begin position="550"/>
        <end position="569"/>
    </location>
</feature>
<organism evidence="7 8">
    <name type="scientific">Schistosoma mansoni</name>
    <name type="common">Blood fluke</name>
    <dbReference type="NCBI Taxonomy" id="6183"/>
    <lineage>
        <taxon>Eukaryota</taxon>
        <taxon>Metazoa</taxon>
        <taxon>Spiralia</taxon>
        <taxon>Lophotrochozoa</taxon>
        <taxon>Platyhelminthes</taxon>
        <taxon>Trematoda</taxon>
        <taxon>Digenea</taxon>
        <taxon>Strigeidida</taxon>
        <taxon>Schistosomatoidea</taxon>
        <taxon>Schistosomatidae</taxon>
        <taxon>Schistosoma</taxon>
    </lineage>
</organism>
<proteinExistence type="inferred from homology"/>
<feature type="transmembrane region" description="Helical" evidence="6">
    <location>
        <begin position="274"/>
        <end position="298"/>
    </location>
</feature>
<feature type="transmembrane region" description="Helical" evidence="6">
    <location>
        <begin position="12"/>
        <end position="33"/>
    </location>
</feature>
<reference evidence="7" key="1">
    <citation type="journal article" date="2012" name="PLoS Negl. Trop. Dis.">
        <title>A systematically improved high quality genome and transcriptome of the human blood fluke Schistosoma mansoni.</title>
        <authorList>
            <person name="Protasio A.V."/>
            <person name="Tsai I.J."/>
            <person name="Babbage A."/>
            <person name="Nichol S."/>
            <person name="Hunt M."/>
            <person name="Aslett M.A."/>
            <person name="De Silva N."/>
            <person name="Velarde G.S."/>
            <person name="Anderson T.J."/>
            <person name="Clark R.C."/>
            <person name="Davidson C."/>
            <person name="Dillon G.P."/>
            <person name="Holroyd N.E."/>
            <person name="LoVerde P.T."/>
            <person name="Lloyd C."/>
            <person name="McQuillan J."/>
            <person name="Oliveira G."/>
            <person name="Otto T.D."/>
            <person name="Parker-Manuel S.J."/>
            <person name="Quail M.A."/>
            <person name="Wilson R.A."/>
            <person name="Zerlotini A."/>
            <person name="Dunne D.W."/>
            <person name="Berriman M."/>
        </authorList>
    </citation>
    <scope>NUCLEOTIDE SEQUENCE [LARGE SCALE GENOMIC DNA]</scope>
    <source>
        <strain evidence="7">Puerto Rican</strain>
    </source>
</reference>
<dbReference type="GO" id="GO:0005310">
    <property type="term" value="F:dicarboxylic acid transmembrane transporter activity"/>
    <property type="evidence" value="ECO:0007669"/>
    <property type="project" value="UniProtKB-ARBA"/>
</dbReference>
<dbReference type="GO" id="GO:0015556">
    <property type="term" value="F:C4-dicarboxylate transmembrane transporter activity"/>
    <property type="evidence" value="ECO:0007669"/>
    <property type="project" value="UniProtKB-ARBA"/>
</dbReference>
<protein>
    <submittedName>
        <fullName evidence="8">Solute carrier family 13 member 5</fullName>
    </submittedName>
</protein>
<feature type="transmembrane region" description="Helical" evidence="6">
    <location>
        <begin position="496"/>
        <end position="517"/>
    </location>
</feature>
<dbReference type="FunCoup" id="A0A5K4F1G7">
    <property type="interactions" value="178"/>
</dbReference>
<feature type="transmembrane region" description="Helical" evidence="6">
    <location>
        <begin position="426"/>
        <end position="447"/>
    </location>
</feature>
<dbReference type="GO" id="GO:0005886">
    <property type="term" value="C:plasma membrane"/>
    <property type="evidence" value="ECO:0007669"/>
    <property type="project" value="TreeGrafter"/>
</dbReference>
<keyword evidence="7" id="KW-1185">Reference proteome</keyword>
<comment type="subcellular location">
    <subcellularLocation>
        <location evidence="1">Membrane</location>
        <topology evidence="1">Multi-pass membrane protein</topology>
    </subcellularLocation>
</comment>
<evidence type="ECO:0000256" key="6">
    <source>
        <dbReference type="SAM" id="Phobius"/>
    </source>
</evidence>
<dbReference type="WBParaSite" id="Smp_244610.1">
    <property type="protein sequence ID" value="Smp_244610.1"/>
    <property type="gene ID" value="Smp_244610"/>
</dbReference>
<keyword evidence="4 6" id="KW-1133">Transmembrane helix</keyword>
<dbReference type="PANTHER" id="PTHR10283">
    <property type="entry name" value="SOLUTE CARRIER FAMILY 13 MEMBER"/>
    <property type="match status" value="1"/>
</dbReference>
<name>A0A5K4F1G7_SCHMA</name>
<keyword evidence="3 6" id="KW-0812">Transmembrane</keyword>
<feature type="transmembrane region" description="Helical" evidence="6">
    <location>
        <begin position="45"/>
        <end position="72"/>
    </location>
</feature>
<accession>A0A5K4F1G7</accession>
<evidence type="ECO:0000256" key="2">
    <source>
        <dbReference type="ARBA" id="ARBA00006772"/>
    </source>
</evidence>
<dbReference type="PANTHER" id="PTHR10283:SF82">
    <property type="entry name" value="SOLUTE CARRIER FAMILY 13 MEMBER 2"/>
    <property type="match status" value="1"/>
</dbReference>
<dbReference type="Pfam" id="PF00939">
    <property type="entry name" value="Na_sulph_symp"/>
    <property type="match status" value="1"/>
</dbReference>
<dbReference type="ExpressionAtlas" id="A0A5K4F1G7">
    <property type="expression patterns" value="differential"/>
</dbReference>
<evidence type="ECO:0000256" key="5">
    <source>
        <dbReference type="ARBA" id="ARBA00023136"/>
    </source>
</evidence>
<sequence length="595" mass="65320">MKLPGMYRNLWITILAFRSVIFCFLYAALLMLLPIMVPGKPAKGGYVLLLMTGLWVTEIIPIYVTALIPLVFGPLLGIAPASTISPSYTRDTNMLFFGGLMMACAIENNYVHRRVAISFLKLVGSDPKMLMLGFMLPSWFLSMWMSNTATTAMMITIVDPLLNDLVKVEEGDEDEHDDSNELNLGSVKPEMNNGQDFQVSNTNFGQHHHVVAKSEVSNEQSKLNRMSIGFSLSIAYASSIGGVATIIGTPPNSILQGTTLNRYGDSTGLNFGTWMAYALPLSVFMFLIAWIWLIILFFGPKSLCTFRQSKRRKERLAHILKAEQEKLGSIKYCEILSGALFLLLTTLWMTRNIGSSGWGKLFVDPSDPTTSKYITDSTPAILMAIMAMILPASNPVKLWKHWRHCYKTRTEPDPEITRVLLPWKVALVKFPWGVILVVGGGFALATVMQASSLTNVIGAYLGEHLKYIPFTMLSIVCTLTAGAMTEFASNSAAASIILPIIFGLCEGLVVHPFLLAFPVTVATSYSFSLPAATPPNTIVFDKGRVRVKHMLMAGIPMNMIGGLAAIAAVSSYARPLFGLNTVPSWLKSVTNITNT</sequence>
<comment type="similarity">
    <text evidence="2">Belongs to the SLC13A/DASS transporter (TC 2.A.47) family. NADC subfamily.</text>
</comment>
<dbReference type="Proteomes" id="UP000008854">
    <property type="component" value="Unassembled WGS sequence"/>
</dbReference>
<feature type="transmembrane region" description="Helical" evidence="6">
    <location>
        <begin position="132"/>
        <end position="158"/>
    </location>
</feature>
<evidence type="ECO:0000256" key="4">
    <source>
        <dbReference type="ARBA" id="ARBA00022989"/>
    </source>
</evidence>
<dbReference type="InterPro" id="IPR001898">
    <property type="entry name" value="SLC13A/DASS"/>
</dbReference>